<organism evidence="1 2">
    <name type="scientific">Artomyces pyxidatus</name>
    <dbReference type="NCBI Taxonomy" id="48021"/>
    <lineage>
        <taxon>Eukaryota</taxon>
        <taxon>Fungi</taxon>
        <taxon>Dikarya</taxon>
        <taxon>Basidiomycota</taxon>
        <taxon>Agaricomycotina</taxon>
        <taxon>Agaricomycetes</taxon>
        <taxon>Russulales</taxon>
        <taxon>Auriscalpiaceae</taxon>
        <taxon>Artomyces</taxon>
    </lineage>
</organism>
<dbReference type="Proteomes" id="UP000814140">
    <property type="component" value="Unassembled WGS sequence"/>
</dbReference>
<dbReference type="EMBL" id="MU277207">
    <property type="protein sequence ID" value="KAI0062508.1"/>
    <property type="molecule type" value="Genomic_DNA"/>
</dbReference>
<comment type="caution">
    <text evidence="1">The sequence shown here is derived from an EMBL/GenBank/DDBJ whole genome shotgun (WGS) entry which is preliminary data.</text>
</comment>
<protein>
    <submittedName>
        <fullName evidence="1">Uncharacterized protein</fullName>
    </submittedName>
</protein>
<sequence length="86" mass="9202">MTTQKRTHAALLWLAVVLVALISQVVLGTAQPQEVASTRAALPDLYEASTAELQEGLEKGLFTSVDLVKVRTASYLCVEVANPTGF</sequence>
<gene>
    <name evidence="1" type="ORF">BV25DRAFT_640449</name>
</gene>
<name>A0ACB8T1X0_9AGAM</name>
<accession>A0ACB8T1X0</accession>
<evidence type="ECO:0000313" key="2">
    <source>
        <dbReference type="Proteomes" id="UP000814140"/>
    </source>
</evidence>
<keyword evidence="2" id="KW-1185">Reference proteome</keyword>
<reference evidence="1" key="2">
    <citation type="journal article" date="2022" name="New Phytol.">
        <title>Evolutionary transition to the ectomycorrhizal habit in the genomes of a hyperdiverse lineage of mushroom-forming fungi.</title>
        <authorList>
            <person name="Looney B."/>
            <person name="Miyauchi S."/>
            <person name="Morin E."/>
            <person name="Drula E."/>
            <person name="Courty P.E."/>
            <person name="Kohler A."/>
            <person name="Kuo A."/>
            <person name="LaButti K."/>
            <person name="Pangilinan J."/>
            <person name="Lipzen A."/>
            <person name="Riley R."/>
            <person name="Andreopoulos W."/>
            <person name="He G."/>
            <person name="Johnson J."/>
            <person name="Nolan M."/>
            <person name="Tritt A."/>
            <person name="Barry K.W."/>
            <person name="Grigoriev I.V."/>
            <person name="Nagy L.G."/>
            <person name="Hibbett D."/>
            <person name="Henrissat B."/>
            <person name="Matheny P.B."/>
            <person name="Labbe J."/>
            <person name="Martin F.M."/>
        </authorList>
    </citation>
    <scope>NUCLEOTIDE SEQUENCE</scope>
    <source>
        <strain evidence="1">HHB10654</strain>
    </source>
</reference>
<reference evidence="1" key="1">
    <citation type="submission" date="2021-03" db="EMBL/GenBank/DDBJ databases">
        <authorList>
            <consortium name="DOE Joint Genome Institute"/>
            <person name="Ahrendt S."/>
            <person name="Looney B.P."/>
            <person name="Miyauchi S."/>
            <person name="Morin E."/>
            <person name="Drula E."/>
            <person name="Courty P.E."/>
            <person name="Chicoki N."/>
            <person name="Fauchery L."/>
            <person name="Kohler A."/>
            <person name="Kuo A."/>
            <person name="Labutti K."/>
            <person name="Pangilinan J."/>
            <person name="Lipzen A."/>
            <person name="Riley R."/>
            <person name="Andreopoulos W."/>
            <person name="He G."/>
            <person name="Johnson J."/>
            <person name="Barry K.W."/>
            <person name="Grigoriev I.V."/>
            <person name="Nagy L."/>
            <person name="Hibbett D."/>
            <person name="Henrissat B."/>
            <person name="Matheny P.B."/>
            <person name="Labbe J."/>
            <person name="Martin F."/>
        </authorList>
    </citation>
    <scope>NUCLEOTIDE SEQUENCE</scope>
    <source>
        <strain evidence="1">HHB10654</strain>
    </source>
</reference>
<evidence type="ECO:0000313" key="1">
    <source>
        <dbReference type="EMBL" id="KAI0062508.1"/>
    </source>
</evidence>
<proteinExistence type="predicted"/>